<dbReference type="GO" id="GO:0032259">
    <property type="term" value="P:methylation"/>
    <property type="evidence" value="ECO:0007669"/>
    <property type="project" value="UniProtKB-KW"/>
</dbReference>
<evidence type="ECO:0000259" key="2">
    <source>
        <dbReference type="Pfam" id="PF08241"/>
    </source>
</evidence>
<dbReference type="RefSeq" id="WP_141894258.1">
    <property type="nucleotide sequence ID" value="NZ_BAABLH010000005.1"/>
</dbReference>
<keyword evidence="4" id="KW-1185">Reference proteome</keyword>
<feature type="domain" description="Methyltransferase type 11" evidence="2">
    <location>
        <begin position="40"/>
        <end position="131"/>
    </location>
</feature>
<protein>
    <submittedName>
        <fullName evidence="3">Methyltransferase family protein</fullName>
    </submittedName>
</protein>
<keyword evidence="1 3" id="KW-0808">Transferase</keyword>
<dbReference type="Gene3D" id="3.40.50.150">
    <property type="entry name" value="Vaccinia Virus protein VP39"/>
    <property type="match status" value="1"/>
</dbReference>
<sequence length="261" mass="27006">MADWSDVGEAYAASFAALCAGSVDAVLDEAEARTDGRVLLDVGTGPGTVAAAAAARGWNAAGVDAEESMLQTARRLHPGLPFALGTLPRLGVEPRTADAVTANFVLNHVPDARLSARELARVATPDGVVVVTVWHGVTSPLRPMWDAVLDAVGIDRPADKTLPADKDFGRDADGVAAMLRDGGLADVRARVIAWDYAFEPAGLWAGVEGGVATVGGIYRAQDAATRARMADAYERVTSELSGADGRVIVTHAAVLVSGRPA</sequence>
<dbReference type="Pfam" id="PF08241">
    <property type="entry name" value="Methyltransf_11"/>
    <property type="match status" value="1"/>
</dbReference>
<reference evidence="3 4" key="1">
    <citation type="submission" date="2019-06" db="EMBL/GenBank/DDBJ databases">
        <title>Sequencing the genomes of 1000 actinobacteria strains.</title>
        <authorList>
            <person name="Klenk H.-P."/>
        </authorList>
    </citation>
    <scope>NUCLEOTIDE SEQUENCE [LARGE SCALE GENOMIC DNA]</scope>
    <source>
        <strain evidence="3 4">DSM 105492</strain>
    </source>
</reference>
<evidence type="ECO:0000313" key="4">
    <source>
        <dbReference type="Proteomes" id="UP000320235"/>
    </source>
</evidence>
<dbReference type="GO" id="GO:0008757">
    <property type="term" value="F:S-adenosylmethionine-dependent methyltransferase activity"/>
    <property type="evidence" value="ECO:0007669"/>
    <property type="project" value="InterPro"/>
</dbReference>
<evidence type="ECO:0000313" key="3">
    <source>
        <dbReference type="EMBL" id="TQM27972.1"/>
    </source>
</evidence>
<dbReference type="SUPFAM" id="SSF53335">
    <property type="entry name" value="S-adenosyl-L-methionine-dependent methyltransferases"/>
    <property type="match status" value="1"/>
</dbReference>
<organism evidence="3 4">
    <name type="scientific">Microbacterium kyungheense</name>
    <dbReference type="NCBI Taxonomy" id="1263636"/>
    <lineage>
        <taxon>Bacteria</taxon>
        <taxon>Bacillati</taxon>
        <taxon>Actinomycetota</taxon>
        <taxon>Actinomycetes</taxon>
        <taxon>Micrococcales</taxon>
        <taxon>Microbacteriaceae</taxon>
        <taxon>Microbacterium</taxon>
    </lineage>
</organism>
<dbReference type="Proteomes" id="UP000320235">
    <property type="component" value="Unassembled WGS sequence"/>
</dbReference>
<dbReference type="PANTHER" id="PTHR43861:SF3">
    <property type="entry name" value="PUTATIVE (AFU_ORTHOLOGUE AFUA_2G14390)-RELATED"/>
    <property type="match status" value="1"/>
</dbReference>
<comment type="caution">
    <text evidence="3">The sequence shown here is derived from an EMBL/GenBank/DDBJ whole genome shotgun (WGS) entry which is preliminary data.</text>
</comment>
<dbReference type="PANTHER" id="PTHR43861">
    <property type="entry name" value="TRANS-ACONITATE 2-METHYLTRANSFERASE-RELATED"/>
    <property type="match status" value="1"/>
</dbReference>
<accession>A0A543F2B7</accession>
<name>A0A543F2B7_9MICO</name>
<dbReference type="EMBL" id="VFPE01000002">
    <property type="protein sequence ID" value="TQM27972.1"/>
    <property type="molecule type" value="Genomic_DNA"/>
</dbReference>
<proteinExistence type="predicted"/>
<dbReference type="AlphaFoldDB" id="A0A543F2B7"/>
<dbReference type="OrthoDB" id="9805171at2"/>
<gene>
    <name evidence="3" type="ORF">FB391_2008</name>
</gene>
<evidence type="ECO:0000256" key="1">
    <source>
        <dbReference type="ARBA" id="ARBA00022679"/>
    </source>
</evidence>
<dbReference type="InterPro" id="IPR013216">
    <property type="entry name" value="Methyltransf_11"/>
</dbReference>
<keyword evidence="3" id="KW-0489">Methyltransferase</keyword>
<dbReference type="InterPro" id="IPR029063">
    <property type="entry name" value="SAM-dependent_MTases_sf"/>
</dbReference>